<protein>
    <submittedName>
        <fullName evidence="2">Class I SAM-dependent methyltransferase</fullName>
    </submittedName>
</protein>
<feature type="domain" description="Methyltransferase type 11" evidence="1">
    <location>
        <begin position="52"/>
        <end position="146"/>
    </location>
</feature>
<evidence type="ECO:0000313" key="3">
    <source>
        <dbReference type="Proteomes" id="UP001275436"/>
    </source>
</evidence>
<dbReference type="PANTHER" id="PTHR43861">
    <property type="entry name" value="TRANS-ACONITATE 2-METHYLTRANSFERASE-RELATED"/>
    <property type="match status" value="1"/>
</dbReference>
<reference evidence="2 3" key="1">
    <citation type="submission" date="2023-02" db="EMBL/GenBank/DDBJ databases">
        <title>Oceanobacillus kimchii IFOP_LL358 isolated form Alexandrium catenella lab strain.</title>
        <authorList>
            <person name="Gajardo G."/>
            <person name="Ueki S."/>
            <person name="Maruyama F."/>
        </authorList>
    </citation>
    <scope>NUCLEOTIDE SEQUENCE [LARGE SCALE GENOMIC DNA]</scope>
    <source>
        <strain evidence="2 3">IFOP_LL358</strain>
    </source>
</reference>
<dbReference type="SUPFAM" id="SSF53335">
    <property type="entry name" value="S-adenosyl-L-methionine-dependent methyltransferases"/>
    <property type="match status" value="1"/>
</dbReference>
<dbReference type="InterPro" id="IPR029063">
    <property type="entry name" value="SAM-dependent_MTases_sf"/>
</dbReference>
<dbReference type="InterPro" id="IPR013216">
    <property type="entry name" value="Methyltransf_11"/>
</dbReference>
<evidence type="ECO:0000259" key="1">
    <source>
        <dbReference type="Pfam" id="PF08241"/>
    </source>
</evidence>
<dbReference type="Gene3D" id="3.40.50.150">
    <property type="entry name" value="Vaccinia Virus protein VP39"/>
    <property type="match status" value="1"/>
</dbReference>
<dbReference type="CDD" id="cd02440">
    <property type="entry name" value="AdoMet_MTases"/>
    <property type="match status" value="1"/>
</dbReference>
<dbReference type="GO" id="GO:0032259">
    <property type="term" value="P:methylation"/>
    <property type="evidence" value="ECO:0007669"/>
    <property type="project" value="UniProtKB-KW"/>
</dbReference>
<organism evidence="2 3">
    <name type="scientific">Oceanobacillus kimchii</name>
    <dbReference type="NCBI Taxonomy" id="746691"/>
    <lineage>
        <taxon>Bacteria</taxon>
        <taxon>Bacillati</taxon>
        <taxon>Bacillota</taxon>
        <taxon>Bacilli</taxon>
        <taxon>Bacillales</taxon>
        <taxon>Bacillaceae</taxon>
        <taxon>Oceanobacillus</taxon>
    </lineage>
</organism>
<keyword evidence="2" id="KW-0489">Methyltransferase</keyword>
<dbReference type="Proteomes" id="UP001275436">
    <property type="component" value="Unassembled WGS sequence"/>
</dbReference>
<sequence length="252" mass="29076">MKMSTEEAIMRWNKAADSFISNYDENGGVNRKVLLNPAIFELLGEVSGKVLLDAGCGEGYLSRILAQQGASITAVDYSERMLELAKERTTDNSIKYEFGNIENMHFLPSQSFDKIVSNMVIQDLEKYELAIKEMYRLLKRDGTFVFSILHPCFITPNSGWIKDTKGQKLYWKVDRYFYEGVYDQNFPANSDEKVVYYHRTLMSYMKTFRNAGFTLNDIIEPKASSEDLLLYPKFKEDLNCPNFIVFQLSKKG</sequence>
<evidence type="ECO:0000313" key="2">
    <source>
        <dbReference type="EMBL" id="GLO67822.1"/>
    </source>
</evidence>
<keyword evidence="3" id="KW-1185">Reference proteome</keyword>
<accession>A0ABQ5TNZ5</accession>
<dbReference type="Pfam" id="PF08241">
    <property type="entry name" value="Methyltransf_11"/>
    <property type="match status" value="1"/>
</dbReference>
<comment type="caution">
    <text evidence="2">The sequence shown here is derived from an EMBL/GenBank/DDBJ whole genome shotgun (WGS) entry which is preliminary data.</text>
</comment>
<dbReference type="EMBL" id="BSKO01000001">
    <property type="protein sequence ID" value="GLO67822.1"/>
    <property type="molecule type" value="Genomic_DNA"/>
</dbReference>
<gene>
    <name evidence="2" type="ORF">MACH08_36060</name>
</gene>
<name>A0ABQ5TNZ5_9BACI</name>
<dbReference type="PANTHER" id="PTHR43861:SF1">
    <property type="entry name" value="TRANS-ACONITATE 2-METHYLTRANSFERASE"/>
    <property type="match status" value="1"/>
</dbReference>
<dbReference type="RefSeq" id="WP_017798356.1">
    <property type="nucleotide sequence ID" value="NZ_BSKO01000001.1"/>
</dbReference>
<keyword evidence="2" id="KW-0808">Transferase</keyword>
<dbReference type="GO" id="GO:0008168">
    <property type="term" value="F:methyltransferase activity"/>
    <property type="evidence" value="ECO:0007669"/>
    <property type="project" value="UniProtKB-KW"/>
</dbReference>
<proteinExistence type="predicted"/>